<keyword evidence="14" id="KW-1185">Reference proteome</keyword>
<dbReference type="CDD" id="cd03785">
    <property type="entry name" value="GT28_MurG"/>
    <property type="match status" value="1"/>
</dbReference>
<keyword evidence="6 10" id="KW-0573">Peptidoglycan synthesis</keyword>
<dbReference type="PANTHER" id="PTHR21015">
    <property type="entry name" value="UDP-N-ACETYLGLUCOSAMINE--N-ACETYLMURAMYL-(PENTAPEPTIDE) PYROPHOSPHORYL-UNDECAPRENOL N-ACETYLGLUCOSAMINE TRANSFERASE 1"/>
    <property type="match status" value="1"/>
</dbReference>
<keyword evidence="4 10" id="KW-0808">Transferase</keyword>
<feature type="domain" description="Glycosyl transferase family 28 C-terminal" evidence="12">
    <location>
        <begin position="203"/>
        <end position="366"/>
    </location>
</feature>
<feature type="binding site" evidence="10">
    <location>
        <position position="307"/>
    </location>
    <ligand>
        <name>UDP-N-acetyl-alpha-D-glucosamine</name>
        <dbReference type="ChEBI" id="CHEBI:57705"/>
    </ligand>
</feature>
<evidence type="ECO:0000256" key="3">
    <source>
        <dbReference type="ARBA" id="ARBA00022676"/>
    </source>
</evidence>
<keyword evidence="8 10" id="KW-0131">Cell cycle</keyword>
<evidence type="ECO:0000256" key="4">
    <source>
        <dbReference type="ARBA" id="ARBA00022679"/>
    </source>
</evidence>
<evidence type="ECO:0000256" key="10">
    <source>
        <dbReference type="HAMAP-Rule" id="MF_00033"/>
    </source>
</evidence>
<evidence type="ECO:0000256" key="2">
    <source>
        <dbReference type="ARBA" id="ARBA00022618"/>
    </source>
</evidence>
<feature type="binding site" evidence="10">
    <location>
        <position position="144"/>
    </location>
    <ligand>
        <name>UDP-N-acetyl-alpha-D-glucosamine</name>
        <dbReference type="ChEBI" id="CHEBI:57705"/>
    </ligand>
</feature>
<proteinExistence type="inferred from homology"/>
<name>A0ABX6R685_PSEMX</name>
<gene>
    <name evidence="10 13" type="primary">murG</name>
    <name evidence="13" type="ORF">H4W19_09415</name>
</gene>
<feature type="binding site" evidence="10">
    <location>
        <position position="181"/>
    </location>
    <ligand>
        <name>UDP-N-acetyl-alpha-D-glucosamine</name>
        <dbReference type="ChEBI" id="CHEBI:57705"/>
    </ligand>
</feature>
<dbReference type="EC" id="2.4.1.227" evidence="10"/>
<evidence type="ECO:0000256" key="5">
    <source>
        <dbReference type="ARBA" id="ARBA00022960"/>
    </source>
</evidence>
<dbReference type="InterPro" id="IPR004276">
    <property type="entry name" value="GlycoTrans_28_N"/>
</dbReference>
<comment type="function">
    <text evidence="10">Cell wall formation. Catalyzes the transfer of a GlcNAc subunit on undecaprenyl-pyrophosphoryl-MurNAc-pentapeptide (lipid intermediate I) to form undecaprenyl-pyrophosphoryl-MurNAc-(pentapeptide)GlcNAc (lipid intermediate II).</text>
</comment>
<dbReference type="PANTHER" id="PTHR21015:SF22">
    <property type="entry name" value="GLYCOSYLTRANSFERASE"/>
    <property type="match status" value="1"/>
</dbReference>
<evidence type="ECO:0000313" key="14">
    <source>
        <dbReference type="Proteomes" id="UP000515506"/>
    </source>
</evidence>
<sequence>MSIAHAANPSQKPAHPCAGTQFAPVMMMAGGTGGHIFPALAVAKVLRARGVPVVWLGADGAMETRLVPQHGIELDTLAITGLRGKGKLALLGAPVRVLRAIRAAGFVLRRRAPRAVVSFGGFASGPGGVAARLMGLPLLVHEQNRAAGFTNRVLVKVARRVMTGFPGAFPQREEVVGNPVREEIAAIAPPASRLAGREGPPRLLVLGGSQGARALNMAVPRALATLPAGSVDVRHQCGEKLRDEAAKAYADAGVAARVEAFITDMAEAYAWADLVVCRSGASTLAELCAVGVGSVLVPFAQAVDDHQTRNAEYLVERGAAVLLKQDDALADALAATLRRLSGDTAARMAMAEAARTLAKPDAADRIADIILEEAIEMRTQA</sequence>
<evidence type="ECO:0000256" key="7">
    <source>
        <dbReference type="ARBA" id="ARBA00023136"/>
    </source>
</evidence>
<feature type="domain" description="Glycosyltransferase family 28 N-terminal" evidence="11">
    <location>
        <begin position="25"/>
        <end position="162"/>
    </location>
</feature>
<dbReference type="Pfam" id="PF03033">
    <property type="entry name" value="Glyco_transf_28"/>
    <property type="match status" value="1"/>
</dbReference>
<comment type="similarity">
    <text evidence="10">Belongs to the glycosyltransferase 28 family. MurG subfamily.</text>
</comment>
<comment type="caution">
    <text evidence="10">Lacks conserved residue(s) required for the propagation of feature annotation.</text>
</comment>
<dbReference type="GO" id="GO:0016757">
    <property type="term" value="F:glycosyltransferase activity"/>
    <property type="evidence" value="ECO:0007669"/>
    <property type="project" value="UniProtKB-KW"/>
</dbReference>
<dbReference type="Proteomes" id="UP000515506">
    <property type="component" value="Chromosome"/>
</dbReference>
<evidence type="ECO:0000259" key="11">
    <source>
        <dbReference type="Pfam" id="PF03033"/>
    </source>
</evidence>
<evidence type="ECO:0000256" key="6">
    <source>
        <dbReference type="ARBA" id="ARBA00022984"/>
    </source>
</evidence>
<keyword evidence="2 10" id="KW-0132">Cell division</keyword>
<keyword evidence="9 10" id="KW-0961">Cell wall biogenesis/degradation</keyword>
<protein>
    <recommendedName>
        <fullName evidence="10">UDP-N-acetylglucosamine--N-acetylmuramyl-(pentapeptide) pyrophosphoryl-undecaprenol N-acetylglucosamine transferase</fullName>
        <ecNumber evidence="10">2.4.1.227</ecNumber>
    </recommendedName>
    <alternativeName>
        <fullName evidence="10">Undecaprenyl-PP-MurNAc-pentapeptide-UDPGlcNAc GlcNAc transferase</fullName>
    </alternativeName>
</protein>
<evidence type="ECO:0000256" key="1">
    <source>
        <dbReference type="ARBA" id="ARBA00022475"/>
    </source>
</evidence>
<dbReference type="Pfam" id="PF04101">
    <property type="entry name" value="Glyco_tran_28_C"/>
    <property type="match status" value="1"/>
</dbReference>
<comment type="catalytic activity">
    <reaction evidence="10">
        <text>di-trans,octa-cis-undecaprenyl diphospho-N-acetyl-alpha-D-muramoyl-L-alanyl-D-glutamyl-meso-2,6-diaminopimeloyl-D-alanyl-D-alanine + UDP-N-acetyl-alpha-D-glucosamine = di-trans,octa-cis-undecaprenyl diphospho-[N-acetyl-alpha-D-glucosaminyl-(1-&gt;4)]-N-acetyl-alpha-D-muramoyl-L-alanyl-D-glutamyl-meso-2,6-diaminopimeloyl-D-alanyl-D-alanine + UDP + H(+)</text>
        <dbReference type="Rhea" id="RHEA:31227"/>
        <dbReference type="ChEBI" id="CHEBI:15378"/>
        <dbReference type="ChEBI" id="CHEBI:57705"/>
        <dbReference type="ChEBI" id="CHEBI:58223"/>
        <dbReference type="ChEBI" id="CHEBI:61387"/>
        <dbReference type="ChEBI" id="CHEBI:61388"/>
        <dbReference type="EC" id="2.4.1.227"/>
    </reaction>
</comment>
<dbReference type="HAMAP" id="MF_00033">
    <property type="entry name" value="MurG"/>
    <property type="match status" value="1"/>
</dbReference>
<feature type="binding site" evidence="10">
    <location>
        <position position="262"/>
    </location>
    <ligand>
        <name>UDP-N-acetyl-alpha-D-glucosamine</name>
        <dbReference type="ChEBI" id="CHEBI:57705"/>
    </ligand>
</feature>
<dbReference type="InterPro" id="IPR007235">
    <property type="entry name" value="Glyco_trans_28_C"/>
</dbReference>
<dbReference type="NCBIfam" id="TIGR01133">
    <property type="entry name" value="murG"/>
    <property type="match status" value="1"/>
</dbReference>
<organism evidence="13 14">
    <name type="scientific">Pseudoxanthomonas mexicana</name>
    <dbReference type="NCBI Taxonomy" id="128785"/>
    <lineage>
        <taxon>Bacteria</taxon>
        <taxon>Pseudomonadati</taxon>
        <taxon>Pseudomonadota</taxon>
        <taxon>Gammaproteobacteria</taxon>
        <taxon>Lysobacterales</taxon>
        <taxon>Lysobacteraceae</taxon>
        <taxon>Pseudoxanthomonas</taxon>
    </lineage>
</organism>
<accession>A0ABX6R685</accession>
<evidence type="ECO:0000256" key="9">
    <source>
        <dbReference type="ARBA" id="ARBA00023316"/>
    </source>
</evidence>
<feature type="binding site" evidence="10">
    <location>
        <begin position="32"/>
        <end position="34"/>
    </location>
    <ligand>
        <name>UDP-N-acetyl-alpha-D-glucosamine</name>
        <dbReference type="ChEBI" id="CHEBI:57705"/>
    </ligand>
</feature>
<evidence type="ECO:0000256" key="8">
    <source>
        <dbReference type="ARBA" id="ARBA00023306"/>
    </source>
</evidence>
<dbReference type="InterPro" id="IPR006009">
    <property type="entry name" value="GlcNAc_MurG"/>
</dbReference>
<dbReference type="Gene3D" id="3.40.50.2000">
    <property type="entry name" value="Glycogen Phosphorylase B"/>
    <property type="match status" value="2"/>
</dbReference>
<reference evidence="13 14" key="1">
    <citation type="submission" date="2020-08" db="EMBL/GenBank/DDBJ databases">
        <title>Streptomycin resistant and MDR strain, P. mexicana.</title>
        <authorList>
            <person name="Ganesh-kumar S."/>
            <person name="Zhe T."/>
            <person name="Yu Z."/>
            <person name="Min Y."/>
        </authorList>
    </citation>
    <scope>NUCLEOTIDE SEQUENCE [LARGE SCALE GENOMIC DNA]</scope>
    <source>
        <strain evidence="13 14">GTZY</strain>
    </source>
</reference>
<evidence type="ECO:0000313" key="13">
    <source>
        <dbReference type="EMBL" id="QND78623.1"/>
    </source>
</evidence>
<evidence type="ECO:0000259" key="12">
    <source>
        <dbReference type="Pfam" id="PF04101"/>
    </source>
</evidence>
<keyword evidence="7 10" id="KW-0472">Membrane</keyword>
<comment type="subcellular location">
    <subcellularLocation>
        <location evidence="10">Cell membrane</location>
        <topology evidence="10">Peripheral membrane protein</topology>
        <orientation evidence="10">Cytoplasmic side</orientation>
    </subcellularLocation>
</comment>
<feature type="binding site" evidence="10">
    <location>
        <position position="209"/>
    </location>
    <ligand>
        <name>UDP-N-acetyl-alpha-D-glucosamine</name>
        <dbReference type="ChEBI" id="CHEBI:57705"/>
    </ligand>
</feature>
<dbReference type="EMBL" id="CP060028">
    <property type="protein sequence ID" value="QND78623.1"/>
    <property type="molecule type" value="Genomic_DNA"/>
</dbReference>
<keyword evidence="1 10" id="KW-1003">Cell membrane</keyword>
<dbReference type="SUPFAM" id="SSF53756">
    <property type="entry name" value="UDP-Glycosyltransferase/glycogen phosphorylase"/>
    <property type="match status" value="1"/>
</dbReference>
<keyword evidence="3 10" id="KW-0328">Glycosyltransferase</keyword>
<keyword evidence="5 10" id="KW-0133">Cell shape</keyword>
<comment type="pathway">
    <text evidence="10">Cell wall biogenesis; peptidoglycan biosynthesis.</text>
</comment>